<gene>
    <name evidence="1" type="ORF">AFUS01_LOCUS23153</name>
</gene>
<evidence type="ECO:0000313" key="2">
    <source>
        <dbReference type="Proteomes" id="UP000708208"/>
    </source>
</evidence>
<keyword evidence="2" id="KW-1185">Reference proteome</keyword>
<dbReference type="Proteomes" id="UP000708208">
    <property type="component" value="Unassembled WGS sequence"/>
</dbReference>
<comment type="caution">
    <text evidence="1">The sequence shown here is derived from an EMBL/GenBank/DDBJ whole genome shotgun (WGS) entry which is preliminary data.</text>
</comment>
<organism evidence="1 2">
    <name type="scientific">Allacma fusca</name>
    <dbReference type="NCBI Taxonomy" id="39272"/>
    <lineage>
        <taxon>Eukaryota</taxon>
        <taxon>Metazoa</taxon>
        <taxon>Ecdysozoa</taxon>
        <taxon>Arthropoda</taxon>
        <taxon>Hexapoda</taxon>
        <taxon>Collembola</taxon>
        <taxon>Symphypleona</taxon>
        <taxon>Sminthuridae</taxon>
        <taxon>Allacma</taxon>
    </lineage>
</organism>
<name>A0A8J2K7R8_9HEXA</name>
<sequence>MDVEILGLKAAALLDPGSTVSIIGSQYKDLVNYNKIPITPDILLLRTVSGMGSTEGVVELNMECPLGNIPFKFVIMSAYSHGVLLGRDFLGSHNILVDVRNGSWRVNDSNSSIRDVDCHNITSLDLDECLSVGLAESLREVTLNGSRENVENMTVLNEHIDSNTDISTEEKVRFKALFHEYSTMFSKRP</sequence>
<dbReference type="AlphaFoldDB" id="A0A8J2K7R8"/>
<dbReference type="EMBL" id="CAJVCH010276370">
    <property type="protein sequence ID" value="CAG7734783.1"/>
    <property type="molecule type" value="Genomic_DNA"/>
</dbReference>
<reference evidence="1" key="1">
    <citation type="submission" date="2021-06" db="EMBL/GenBank/DDBJ databases">
        <authorList>
            <person name="Hodson N. C."/>
            <person name="Mongue J. A."/>
            <person name="Jaron S. K."/>
        </authorList>
    </citation>
    <scope>NUCLEOTIDE SEQUENCE</scope>
</reference>
<proteinExistence type="predicted"/>
<evidence type="ECO:0000313" key="1">
    <source>
        <dbReference type="EMBL" id="CAG7734783.1"/>
    </source>
</evidence>
<accession>A0A8J2K7R8</accession>
<dbReference type="OrthoDB" id="8059480at2759"/>
<evidence type="ECO:0008006" key="3">
    <source>
        <dbReference type="Google" id="ProtNLM"/>
    </source>
</evidence>
<protein>
    <recommendedName>
        <fullName evidence="3">Peptidase A2 domain-containing protein</fullName>
    </recommendedName>
</protein>
<feature type="non-terminal residue" evidence="1">
    <location>
        <position position="189"/>
    </location>
</feature>